<dbReference type="AlphaFoldDB" id="A0A0C3FGB1"/>
<organism evidence="1 2">
    <name type="scientific">Piloderma croceum (strain F 1598)</name>
    <dbReference type="NCBI Taxonomy" id="765440"/>
    <lineage>
        <taxon>Eukaryota</taxon>
        <taxon>Fungi</taxon>
        <taxon>Dikarya</taxon>
        <taxon>Basidiomycota</taxon>
        <taxon>Agaricomycotina</taxon>
        <taxon>Agaricomycetes</taxon>
        <taxon>Agaricomycetidae</taxon>
        <taxon>Atheliales</taxon>
        <taxon>Atheliaceae</taxon>
        <taxon>Piloderma</taxon>
    </lineage>
</organism>
<dbReference type="InParanoid" id="A0A0C3FGB1"/>
<name>A0A0C3FGB1_PILCF</name>
<reference evidence="2" key="2">
    <citation type="submission" date="2015-01" db="EMBL/GenBank/DDBJ databases">
        <title>Evolutionary Origins and Diversification of the Mycorrhizal Mutualists.</title>
        <authorList>
            <consortium name="DOE Joint Genome Institute"/>
            <consortium name="Mycorrhizal Genomics Consortium"/>
            <person name="Kohler A."/>
            <person name="Kuo A."/>
            <person name="Nagy L.G."/>
            <person name="Floudas D."/>
            <person name="Copeland A."/>
            <person name="Barry K.W."/>
            <person name="Cichocki N."/>
            <person name="Veneault-Fourrey C."/>
            <person name="LaButti K."/>
            <person name="Lindquist E.A."/>
            <person name="Lipzen A."/>
            <person name="Lundell T."/>
            <person name="Morin E."/>
            <person name="Murat C."/>
            <person name="Riley R."/>
            <person name="Ohm R."/>
            <person name="Sun H."/>
            <person name="Tunlid A."/>
            <person name="Henrissat B."/>
            <person name="Grigoriev I.V."/>
            <person name="Hibbett D.S."/>
            <person name="Martin F."/>
        </authorList>
    </citation>
    <scope>NUCLEOTIDE SEQUENCE [LARGE SCALE GENOMIC DNA]</scope>
    <source>
        <strain evidence="2">F 1598</strain>
    </source>
</reference>
<sequence length="59" mass="6866">MFRTLSSPRAFHDFSQRSEPWVFVSDILVNDLIVVSNMTLTATKSLFKLQTDNFYHPDT</sequence>
<evidence type="ECO:0000313" key="1">
    <source>
        <dbReference type="EMBL" id="KIM78869.1"/>
    </source>
</evidence>
<reference evidence="1 2" key="1">
    <citation type="submission" date="2014-04" db="EMBL/GenBank/DDBJ databases">
        <authorList>
            <consortium name="DOE Joint Genome Institute"/>
            <person name="Kuo A."/>
            <person name="Tarkka M."/>
            <person name="Buscot F."/>
            <person name="Kohler A."/>
            <person name="Nagy L.G."/>
            <person name="Floudas D."/>
            <person name="Copeland A."/>
            <person name="Barry K.W."/>
            <person name="Cichocki N."/>
            <person name="Veneault-Fourrey C."/>
            <person name="LaButti K."/>
            <person name="Lindquist E.A."/>
            <person name="Lipzen A."/>
            <person name="Lundell T."/>
            <person name="Morin E."/>
            <person name="Murat C."/>
            <person name="Sun H."/>
            <person name="Tunlid A."/>
            <person name="Henrissat B."/>
            <person name="Grigoriev I.V."/>
            <person name="Hibbett D.S."/>
            <person name="Martin F."/>
            <person name="Nordberg H.P."/>
            <person name="Cantor M.N."/>
            <person name="Hua S.X."/>
        </authorList>
    </citation>
    <scope>NUCLEOTIDE SEQUENCE [LARGE SCALE GENOMIC DNA]</scope>
    <source>
        <strain evidence="1 2">F 1598</strain>
    </source>
</reference>
<evidence type="ECO:0000313" key="2">
    <source>
        <dbReference type="Proteomes" id="UP000054166"/>
    </source>
</evidence>
<dbReference type="HOGENOM" id="CLU_2961656_0_0_1"/>
<keyword evidence="2" id="KW-1185">Reference proteome</keyword>
<dbReference type="Proteomes" id="UP000054166">
    <property type="component" value="Unassembled WGS sequence"/>
</dbReference>
<accession>A0A0C3FGB1</accession>
<proteinExistence type="predicted"/>
<protein>
    <submittedName>
        <fullName evidence="1">Uncharacterized protein</fullName>
    </submittedName>
</protein>
<dbReference type="EMBL" id="KN833013">
    <property type="protein sequence ID" value="KIM78869.1"/>
    <property type="molecule type" value="Genomic_DNA"/>
</dbReference>
<gene>
    <name evidence="1" type="ORF">PILCRDRAFT_577819</name>
</gene>